<comment type="caution">
    <text evidence="3">The sequence shown here is derived from an EMBL/GenBank/DDBJ whole genome shotgun (WGS) entry which is preliminary data.</text>
</comment>
<gene>
    <name evidence="3" type="ORF">TRFO_28121</name>
</gene>
<evidence type="ECO:0000313" key="3">
    <source>
        <dbReference type="EMBL" id="OHT04362.1"/>
    </source>
</evidence>
<organism evidence="3 4">
    <name type="scientific">Tritrichomonas foetus</name>
    <dbReference type="NCBI Taxonomy" id="1144522"/>
    <lineage>
        <taxon>Eukaryota</taxon>
        <taxon>Metamonada</taxon>
        <taxon>Parabasalia</taxon>
        <taxon>Tritrichomonadida</taxon>
        <taxon>Tritrichomonadidae</taxon>
        <taxon>Tritrichomonas</taxon>
    </lineage>
</organism>
<dbReference type="Pfam" id="PF08238">
    <property type="entry name" value="Sel1"/>
    <property type="match status" value="11"/>
</dbReference>
<dbReference type="SUPFAM" id="SSF56112">
    <property type="entry name" value="Protein kinase-like (PK-like)"/>
    <property type="match status" value="1"/>
</dbReference>
<dbReference type="Pfam" id="PF00069">
    <property type="entry name" value="Pkinase"/>
    <property type="match status" value="1"/>
</dbReference>
<dbReference type="AlphaFoldDB" id="A0A1J4K091"/>
<dbReference type="InterPro" id="IPR052748">
    <property type="entry name" value="ISR_Activator"/>
</dbReference>
<dbReference type="CDD" id="cd13999">
    <property type="entry name" value="STKc_MAP3K-like"/>
    <property type="match status" value="1"/>
</dbReference>
<dbReference type="SMART" id="SM00671">
    <property type="entry name" value="SEL1"/>
    <property type="match status" value="12"/>
</dbReference>
<reference evidence="3" key="1">
    <citation type="submission" date="2016-10" db="EMBL/GenBank/DDBJ databases">
        <authorList>
            <person name="Benchimol M."/>
            <person name="Almeida L.G."/>
            <person name="Vasconcelos A.T."/>
            <person name="Perreira-Neves A."/>
            <person name="Rosa I.A."/>
            <person name="Tasca T."/>
            <person name="Bogo M.R."/>
            <person name="de Souza W."/>
        </authorList>
    </citation>
    <scope>NUCLEOTIDE SEQUENCE [LARGE SCALE GENOMIC DNA]</scope>
    <source>
        <strain evidence="3">K</strain>
    </source>
</reference>
<dbReference type="InterPro" id="IPR000719">
    <property type="entry name" value="Prot_kinase_dom"/>
</dbReference>
<proteinExistence type="predicted"/>
<dbReference type="SMART" id="SM00220">
    <property type="entry name" value="S_TKc"/>
    <property type="match status" value="1"/>
</dbReference>
<dbReference type="InterPro" id="IPR011009">
    <property type="entry name" value="Kinase-like_dom_sf"/>
</dbReference>
<evidence type="ECO:0000259" key="2">
    <source>
        <dbReference type="PROSITE" id="PS50011"/>
    </source>
</evidence>
<dbReference type="Gene3D" id="1.25.40.10">
    <property type="entry name" value="Tetratricopeptide repeat domain"/>
    <property type="match status" value="4"/>
</dbReference>
<accession>A0A1J4K091</accession>
<dbReference type="InterPro" id="IPR011990">
    <property type="entry name" value="TPR-like_helical_dom_sf"/>
</dbReference>
<dbReference type="GO" id="GO:0005524">
    <property type="term" value="F:ATP binding"/>
    <property type="evidence" value="ECO:0007669"/>
    <property type="project" value="InterPro"/>
</dbReference>
<sequence length="1107" mass="124392">MIFHSLLFKSLKDLLKFDCITKSFIKMSIRKIQDFYVDLKGYQLNDCIGRGTSANFYKAKNLKTNEIVALKIFKNNFTDEISKTQFVREIETMVIMDHPAILALKGYSVPIPGSTDTPSIATELMPNGSLFDILIEENNRRAPIQWNITKKMINLFGIAAGMMYIHNNNGIHRDLKPANILLDKNFEPRIADFGLSKIENEDSLQSLIGGTPLWMAPELFDQVQYNNKVDVFAYAIILFQICTGKLPYEGKKNPIQIAMLITNGERPDIPLSVPYFYAKLISDCWEQNPSDRPTFDDIVYRMANTDSVLIGTNLEQYKAYQSRMLQIMQPKPSQNAIQSLQNQPDQAQMQMMMNFSPNDFDIFSKGQCNPSDQLNIQTNNQFNNQPNLQLNQPIPQNQSAPQNIPQNFLNQQINSQNIQPNFNQNIQNFPQHQEMINPYNDQQFPQNPYNIPNPYNQGHSHTKSQKRHKKKSKTMKLIGQGDINAMYRYGMKLISKGHENKAAKYIVTAANGGQKDALPIAAKFYEEGKFVKQNLTQAAVYWKKAAELGIPEAMFRCGQILDSGIGVKVNHHKAIIFYQKAAQNNCVDAMMTLGYLYNESDKNKALEYFNQAGMNGNLDGFYECGLILEILDPQNIQNAINFYNNAANRGHQKSIEKLKLLNRQHESSPKKLVNPYKDQLATEADTPKKTPSTFNSNVFRFTEANKTEESPMPSTQVSNPIQQEITKNNFNPFLNPQQPEQVQPEYPQTDSFNPFNQVPNTQQQQQQQSMNSFGLDPFNQPNTNSSKEPKIDLFTLKQIADSGDIDACYHIGCILMDMTNPNISELQNAAVYLRHAASAGNQDAQYRCGLILEKGLGYPPNMQKSTYFYKLAAESGHSESAYKFALCLLNGNGVPQNIEYANELLTSAADLGHLNAQLALAYNYENGIGTKPANQPNFPLAIKYYQMAAAQNSANALCSLGILAQDGKGMPQNMAIAADYYRQAALLGSTLGMYNYGVVLQNGLGVEKNIVEATKYYKKAADYGSSDAQCNYAIILSSGAPGVPKNREEAKKYAKLAAEQGNPTGQVLYGQFLMIVDKNQAEAIKYFKLAAAQGNQRAIRKLNELKL</sequence>
<feature type="compositionally biased region" description="Polar residues" evidence="1">
    <location>
        <begin position="749"/>
        <end position="761"/>
    </location>
</feature>
<dbReference type="Gene3D" id="1.10.510.10">
    <property type="entry name" value="Transferase(Phosphotransferase) domain 1"/>
    <property type="match status" value="1"/>
</dbReference>
<name>A0A1J4K091_9EUKA</name>
<protein>
    <recommendedName>
        <fullName evidence="2">Protein kinase domain-containing protein</fullName>
    </recommendedName>
</protein>
<dbReference type="PANTHER" id="PTHR45011:SF1">
    <property type="entry name" value="DAP3-BINDING CELL DEATH ENHANCER 1"/>
    <property type="match status" value="1"/>
</dbReference>
<dbReference type="PANTHER" id="PTHR45011">
    <property type="entry name" value="DAP3-BINDING CELL DEATH ENHANCER 1"/>
    <property type="match status" value="1"/>
</dbReference>
<dbReference type="RefSeq" id="XP_068357498.1">
    <property type="nucleotide sequence ID" value="XM_068505983.1"/>
</dbReference>
<dbReference type="Proteomes" id="UP000179807">
    <property type="component" value="Unassembled WGS sequence"/>
</dbReference>
<dbReference type="GO" id="GO:0004672">
    <property type="term" value="F:protein kinase activity"/>
    <property type="evidence" value="ECO:0007669"/>
    <property type="project" value="InterPro"/>
</dbReference>
<dbReference type="VEuPathDB" id="TrichDB:TRFO_28121"/>
<feature type="compositionally biased region" description="Low complexity" evidence="1">
    <location>
        <begin position="729"/>
        <end position="748"/>
    </location>
</feature>
<dbReference type="EMBL" id="MLAK01000795">
    <property type="protein sequence ID" value="OHT04362.1"/>
    <property type="molecule type" value="Genomic_DNA"/>
</dbReference>
<dbReference type="PRINTS" id="PR00109">
    <property type="entry name" value="TYRKINASE"/>
</dbReference>
<dbReference type="OrthoDB" id="272077at2759"/>
<dbReference type="InterPro" id="IPR001245">
    <property type="entry name" value="Ser-Thr/Tyr_kinase_cat_dom"/>
</dbReference>
<dbReference type="GeneID" id="94840687"/>
<feature type="compositionally biased region" description="Basic residues" evidence="1">
    <location>
        <begin position="460"/>
        <end position="474"/>
    </location>
</feature>
<dbReference type="InterPro" id="IPR006597">
    <property type="entry name" value="Sel1-like"/>
</dbReference>
<feature type="region of interest" description="Disordered" evidence="1">
    <location>
        <begin position="454"/>
        <end position="474"/>
    </location>
</feature>
<feature type="region of interest" description="Disordered" evidence="1">
    <location>
        <begin position="729"/>
        <end position="788"/>
    </location>
</feature>
<feature type="domain" description="Protein kinase" evidence="2">
    <location>
        <begin position="42"/>
        <end position="309"/>
    </location>
</feature>
<evidence type="ECO:0000256" key="1">
    <source>
        <dbReference type="SAM" id="MobiDB-lite"/>
    </source>
</evidence>
<keyword evidence="4" id="KW-1185">Reference proteome</keyword>
<evidence type="ECO:0000313" key="4">
    <source>
        <dbReference type="Proteomes" id="UP000179807"/>
    </source>
</evidence>
<dbReference type="SUPFAM" id="SSF81901">
    <property type="entry name" value="HCP-like"/>
    <property type="match status" value="3"/>
</dbReference>
<dbReference type="PROSITE" id="PS50011">
    <property type="entry name" value="PROTEIN_KINASE_DOM"/>
    <property type="match status" value="1"/>
</dbReference>